<organism evidence="2 3">
    <name type="scientific">Pristionchus pacificus</name>
    <name type="common">Parasitic nematode worm</name>
    <dbReference type="NCBI Taxonomy" id="54126"/>
    <lineage>
        <taxon>Eukaryota</taxon>
        <taxon>Metazoa</taxon>
        <taxon>Ecdysozoa</taxon>
        <taxon>Nematoda</taxon>
        <taxon>Chromadorea</taxon>
        <taxon>Rhabditida</taxon>
        <taxon>Rhabditina</taxon>
        <taxon>Diplogasteromorpha</taxon>
        <taxon>Diplogasteroidea</taxon>
        <taxon>Neodiplogasteridae</taxon>
        <taxon>Pristionchus</taxon>
    </lineage>
</organism>
<evidence type="ECO:0000256" key="1">
    <source>
        <dbReference type="ARBA" id="ARBA00008018"/>
    </source>
</evidence>
<evidence type="ECO:0000313" key="2">
    <source>
        <dbReference type="EnsemblMetazoa" id="PPA11302.1"/>
    </source>
</evidence>
<dbReference type="PANTHER" id="PTHR13516">
    <property type="entry name" value="RIBONUCLEASE P SUBUNIT P25"/>
    <property type="match status" value="1"/>
</dbReference>
<evidence type="ECO:0000313" key="3">
    <source>
        <dbReference type="Proteomes" id="UP000005239"/>
    </source>
</evidence>
<dbReference type="GO" id="GO:0001682">
    <property type="term" value="P:tRNA 5'-leader removal"/>
    <property type="evidence" value="ECO:0000318"/>
    <property type="project" value="GO_Central"/>
</dbReference>
<dbReference type="Proteomes" id="UP000005239">
    <property type="component" value="Unassembled WGS sequence"/>
</dbReference>
<name>A0A2A6BWC2_PRIPA</name>
<dbReference type="EnsemblMetazoa" id="PPA11302.1">
    <property type="protein sequence ID" value="PPA11302.1"/>
    <property type="gene ID" value="WBGene00100856"/>
</dbReference>
<dbReference type="Pfam" id="PF01918">
    <property type="entry name" value="Alba"/>
    <property type="match status" value="1"/>
</dbReference>
<proteinExistence type="inferred from homology"/>
<accession>A0A8R1U856</accession>
<gene>
    <name evidence="2" type="primary">WBGene00100856</name>
</gene>
<dbReference type="OrthoDB" id="424402at2759"/>
<keyword evidence="3" id="KW-1185">Reference proteome</keyword>
<dbReference type="AlphaFoldDB" id="A0A2A6BWC2"/>
<dbReference type="PANTHER" id="PTHR13516:SF4">
    <property type="entry name" value="FI09323P"/>
    <property type="match status" value="1"/>
</dbReference>
<accession>A0A2A6BWC2</accession>
<protein>
    <submittedName>
        <fullName evidence="2">Alba domain-containing protein</fullName>
    </submittedName>
</protein>
<comment type="similarity">
    <text evidence="1">Belongs to the histone-like Alba family.</text>
</comment>
<dbReference type="GO" id="GO:0000172">
    <property type="term" value="C:ribonuclease MRP complex"/>
    <property type="evidence" value="ECO:0000318"/>
    <property type="project" value="GO_Central"/>
</dbReference>
<reference evidence="2" key="2">
    <citation type="submission" date="2022-06" db="UniProtKB">
        <authorList>
            <consortium name="EnsemblMetazoa"/>
        </authorList>
    </citation>
    <scope>IDENTIFICATION</scope>
    <source>
        <strain evidence="2">PS312</strain>
    </source>
</reference>
<sequence length="191" mass="22001">MDNYVISDTEEDEDPILPFPSSILESARIFNVNKNTKVHSMVESATTLLKEGFVCYLRGEDEAAAKAITIVEIIKRNSKLILFQWNEMGLIKKIQYWNSMVEGLSRLKVAVQKPSIFILLSTVPFDIGNDNIQCTLEEDGISAKNERKEERKQPKKRTGDNNWTRKKGEIRENHVKERRELVKQFETASVQ</sequence>
<dbReference type="InterPro" id="IPR051958">
    <property type="entry name" value="Alba-like_NAB"/>
</dbReference>
<dbReference type="GO" id="GO:0003723">
    <property type="term" value="F:RNA binding"/>
    <property type="evidence" value="ECO:0000318"/>
    <property type="project" value="GO_Central"/>
</dbReference>
<reference evidence="3" key="1">
    <citation type="journal article" date="2008" name="Nat. Genet.">
        <title>The Pristionchus pacificus genome provides a unique perspective on nematode lifestyle and parasitism.</title>
        <authorList>
            <person name="Dieterich C."/>
            <person name="Clifton S.W."/>
            <person name="Schuster L.N."/>
            <person name="Chinwalla A."/>
            <person name="Delehaunty K."/>
            <person name="Dinkelacker I."/>
            <person name="Fulton L."/>
            <person name="Fulton R."/>
            <person name="Godfrey J."/>
            <person name="Minx P."/>
            <person name="Mitreva M."/>
            <person name="Roeseler W."/>
            <person name="Tian H."/>
            <person name="Witte H."/>
            <person name="Yang S.P."/>
            <person name="Wilson R.K."/>
            <person name="Sommer R.J."/>
        </authorList>
    </citation>
    <scope>NUCLEOTIDE SEQUENCE [LARGE SCALE GENOMIC DNA]</scope>
    <source>
        <strain evidence="3">PS312</strain>
    </source>
</reference>
<dbReference type="InterPro" id="IPR002775">
    <property type="entry name" value="DNA/RNA-bd_Alba-like"/>
</dbReference>